<dbReference type="GO" id="GO:0005886">
    <property type="term" value="C:plasma membrane"/>
    <property type="evidence" value="ECO:0007669"/>
    <property type="project" value="TreeGrafter"/>
</dbReference>
<dbReference type="PANTHER" id="PTHR34138:SF1">
    <property type="entry name" value="CELL SHAPE-DETERMINING PROTEIN MREC"/>
    <property type="match status" value="1"/>
</dbReference>
<dbReference type="EMBL" id="AUZY01001166">
    <property type="protein sequence ID" value="EQD76019.1"/>
    <property type="molecule type" value="Genomic_DNA"/>
</dbReference>
<evidence type="ECO:0000256" key="4">
    <source>
        <dbReference type="ARBA" id="ARBA00032089"/>
    </source>
</evidence>
<evidence type="ECO:0000313" key="7">
    <source>
        <dbReference type="EMBL" id="EQD76019.1"/>
    </source>
</evidence>
<dbReference type="Gene3D" id="2.40.10.350">
    <property type="entry name" value="Rod shape-determining protein MreC, domain 2"/>
    <property type="match status" value="1"/>
</dbReference>
<organism evidence="7">
    <name type="scientific">mine drainage metagenome</name>
    <dbReference type="NCBI Taxonomy" id="410659"/>
    <lineage>
        <taxon>unclassified sequences</taxon>
        <taxon>metagenomes</taxon>
        <taxon>ecological metagenomes</taxon>
    </lineage>
</organism>
<evidence type="ECO:0000259" key="6">
    <source>
        <dbReference type="Pfam" id="PF04085"/>
    </source>
</evidence>
<sequence length="276" mass="30140">MAASLALLILRHGAPLGLPLAQITMEMGAFIEQPVSDAADFLESIGPALASRRRLIRTNRALRDEIFRLRAQLLTERPLVFQNRRLKALLGRIRAIHQSFRLVRVLRIDLDPYRQEVVIGAGQKAGLARGDAVIDAHGLVGQVGTVSAHLSRVLLITDPSEMVPVEVAATGLLTFSVGSGIPTRLRLPYLPNDTRVRVGQLLISSGLGGHYAYGFPVAVVTHVILRPNRSFARVDARPLAAISEDRELLVLVRHPSPRPKPLRKPAVGQTQNGHAR</sequence>
<evidence type="ECO:0000256" key="1">
    <source>
        <dbReference type="ARBA" id="ARBA00009369"/>
    </source>
</evidence>
<proteinExistence type="inferred from homology"/>
<dbReference type="PANTHER" id="PTHR34138">
    <property type="entry name" value="CELL SHAPE-DETERMINING PROTEIN MREC"/>
    <property type="match status" value="1"/>
</dbReference>
<comment type="caution">
    <text evidence="7">The sequence shown here is derived from an EMBL/GenBank/DDBJ whole genome shotgun (WGS) entry which is preliminary data.</text>
</comment>
<name>T1D3F4_9ZZZZ</name>
<gene>
    <name evidence="7" type="ORF">B1B_01971</name>
</gene>
<dbReference type="AlphaFoldDB" id="T1D3F4"/>
<reference evidence="7" key="2">
    <citation type="journal article" date="2014" name="ISME J.">
        <title>Microbial stratification in low pH oxic and suboxic macroscopic growths along an acid mine drainage.</title>
        <authorList>
            <person name="Mendez-Garcia C."/>
            <person name="Mesa V."/>
            <person name="Sprenger R.R."/>
            <person name="Richter M."/>
            <person name="Diez M.S."/>
            <person name="Solano J."/>
            <person name="Bargiela R."/>
            <person name="Golyshina O.V."/>
            <person name="Manteca A."/>
            <person name="Ramos J.L."/>
            <person name="Gallego J.R."/>
            <person name="Llorente I."/>
            <person name="Martins Dos Santos V.A."/>
            <person name="Jensen O.N."/>
            <person name="Pelaez A.I."/>
            <person name="Sanchez J."/>
            <person name="Ferrer M."/>
        </authorList>
    </citation>
    <scope>NUCLEOTIDE SEQUENCE</scope>
</reference>
<evidence type="ECO:0000256" key="3">
    <source>
        <dbReference type="ARBA" id="ARBA00022960"/>
    </source>
</evidence>
<feature type="domain" description="Rod shape-determining protein MreC beta-barrel core" evidence="6">
    <location>
        <begin position="105"/>
        <end position="251"/>
    </location>
</feature>
<reference evidence="7" key="1">
    <citation type="submission" date="2013-08" db="EMBL/GenBank/DDBJ databases">
        <authorList>
            <person name="Mendez C."/>
            <person name="Richter M."/>
            <person name="Ferrer M."/>
            <person name="Sanchez J."/>
        </authorList>
    </citation>
    <scope>NUCLEOTIDE SEQUENCE</scope>
</reference>
<dbReference type="Gene3D" id="2.40.10.340">
    <property type="entry name" value="Rod shape-determining protein MreC, domain 1"/>
    <property type="match status" value="1"/>
</dbReference>
<accession>T1D3F4</accession>
<dbReference type="InterPro" id="IPR042175">
    <property type="entry name" value="Cell/Rod_MreC_2"/>
</dbReference>
<protein>
    <recommendedName>
        <fullName evidence="2">Cell shape-determining protein MreC</fullName>
    </recommendedName>
    <alternativeName>
        <fullName evidence="4">Cell shape protein MreC</fullName>
    </alternativeName>
</protein>
<keyword evidence="3" id="KW-0133">Cell shape</keyword>
<comment type="similarity">
    <text evidence="1">Belongs to the MreC family.</text>
</comment>
<dbReference type="InterPro" id="IPR042177">
    <property type="entry name" value="Cell/Rod_1"/>
</dbReference>
<evidence type="ECO:0000256" key="5">
    <source>
        <dbReference type="SAM" id="MobiDB-lite"/>
    </source>
</evidence>
<dbReference type="NCBIfam" id="TIGR00219">
    <property type="entry name" value="mreC"/>
    <property type="match status" value="1"/>
</dbReference>
<dbReference type="InterPro" id="IPR007221">
    <property type="entry name" value="MreC"/>
</dbReference>
<dbReference type="GO" id="GO:0008360">
    <property type="term" value="P:regulation of cell shape"/>
    <property type="evidence" value="ECO:0007669"/>
    <property type="project" value="UniProtKB-KW"/>
</dbReference>
<evidence type="ECO:0000256" key="2">
    <source>
        <dbReference type="ARBA" id="ARBA00013855"/>
    </source>
</evidence>
<dbReference type="PIRSF" id="PIRSF038471">
    <property type="entry name" value="MreC"/>
    <property type="match status" value="1"/>
</dbReference>
<feature type="region of interest" description="Disordered" evidence="5">
    <location>
        <begin position="253"/>
        <end position="276"/>
    </location>
</feature>
<dbReference type="InterPro" id="IPR055342">
    <property type="entry name" value="MreC_beta-barrel_core"/>
</dbReference>
<dbReference type="Pfam" id="PF04085">
    <property type="entry name" value="MreC"/>
    <property type="match status" value="1"/>
</dbReference>